<gene>
    <name evidence="1" type="ORF">WA1_26725</name>
</gene>
<organism evidence="1 2">
    <name type="scientific">Scytonema hofmannii PCC 7110</name>
    <dbReference type="NCBI Taxonomy" id="128403"/>
    <lineage>
        <taxon>Bacteria</taxon>
        <taxon>Bacillati</taxon>
        <taxon>Cyanobacteriota</taxon>
        <taxon>Cyanophyceae</taxon>
        <taxon>Nostocales</taxon>
        <taxon>Scytonemataceae</taxon>
        <taxon>Scytonema</taxon>
    </lineage>
</organism>
<dbReference type="OrthoDB" id="513512at2"/>
<proteinExistence type="predicted"/>
<evidence type="ECO:0000313" key="1">
    <source>
        <dbReference type="EMBL" id="KYC40409.1"/>
    </source>
</evidence>
<protein>
    <submittedName>
        <fullName evidence="1">Uncharacterized protein</fullName>
    </submittedName>
</protein>
<dbReference type="EMBL" id="ANNX02000029">
    <property type="protein sequence ID" value="KYC40409.1"/>
    <property type="molecule type" value="Genomic_DNA"/>
</dbReference>
<name>A0A139X6S8_9CYAN</name>
<comment type="caution">
    <text evidence="1">The sequence shown here is derived from an EMBL/GenBank/DDBJ whole genome shotgun (WGS) entry which is preliminary data.</text>
</comment>
<dbReference type="AlphaFoldDB" id="A0A139X6S8"/>
<dbReference type="Proteomes" id="UP000076925">
    <property type="component" value="Unassembled WGS sequence"/>
</dbReference>
<reference evidence="1 2" key="1">
    <citation type="journal article" date="2013" name="Genome Biol. Evol.">
        <title>Genomes of Stigonematalean cyanobacteria (subsection V) and the evolution of oxygenic photosynthesis from prokaryotes to plastids.</title>
        <authorList>
            <person name="Dagan T."/>
            <person name="Roettger M."/>
            <person name="Stucken K."/>
            <person name="Landan G."/>
            <person name="Koch R."/>
            <person name="Major P."/>
            <person name="Gould S.B."/>
            <person name="Goremykin V.V."/>
            <person name="Rippka R."/>
            <person name="Tandeau de Marsac N."/>
            <person name="Gugger M."/>
            <person name="Lockhart P.J."/>
            <person name="Allen J.F."/>
            <person name="Brune I."/>
            <person name="Maus I."/>
            <person name="Puhler A."/>
            <person name="Martin W.F."/>
        </authorList>
    </citation>
    <scope>NUCLEOTIDE SEQUENCE [LARGE SCALE GENOMIC DNA]</scope>
    <source>
        <strain evidence="1 2">PCC 7110</strain>
    </source>
</reference>
<keyword evidence="2" id="KW-1185">Reference proteome</keyword>
<sequence>MLLPELSPKSKARLKAWLKLPLKIIQRLPDRDRADMKAAIEKYAKLNLARSQISKYNTIRSLRLGRDRRQITQFIVILAGSLTFSVAPQLLAKQVGRGPMAISAGLLGGGLASFYAHANATKVLTGIKLKNQTQNTRKAIADQNK</sequence>
<evidence type="ECO:0000313" key="2">
    <source>
        <dbReference type="Proteomes" id="UP000076925"/>
    </source>
</evidence>
<dbReference type="STRING" id="128403.WA1_26725"/>
<dbReference type="RefSeq" id="WP_017749529.1">
    <property type="nucleotide sequence ID" value="NZ_KQ976354.1"/>
</dbReference>
<accession>A0A139X6S8</accession>